<reference evidence="3 5" key="2">
    <citation type="submission" date="2023-11" db="EMBL/GenBank/DDBJ databases">
        <title>MicrobeMod: A computational toolkit for identifying prokaryotic methylation and restriction-modification with nanopore sequencing.</title>
        <authorList>
            <person name="Crits-Christoph A."/>
            <person name="Kang S.C."/>
            <person name="Lee H."/>
            <person name="Ostrov N."/>
        </authorList>
    </citation>
    <scope>NUCLEOTIDE SEQUENCE [LARGE SCALE GENOMIC DNA]</scope>
    <source>
        <strain evidence="3 5">ATCC 23090</strain>
    </source>
</reference>
<gene>
    <name evidence="2" type="ORF">SAMN05661012_03759</name>
    <name evidence="3" type="ORF">SR876_20330</name>
</gene>
<dbReference type="RefSeq" id="WP_072362767.1">
    <property type="nucleotide sequence ID" value="NZ_CP139972.1"/>
</dbReference>
<evidence type="ECO:0000313" key="5">
    <source>
        <dbReference type="Proteomes" id="UP001326715"/>
    </source>
</evidence>
<feature type="transmembrane region" description="Helical" evidence="1">
    <location>
        <begin position="117"/>
        <end position="141"/>
    </location>
</feature>
<evidence type="ECO:0000256" key="1">
    <source>
        <dbReference type="SAM" id="Phobius"/>
    </source>
</evidence>
<dbReference type="Proteomes" id="UP001326715">
    <property type="component" value="Chromosome"/>
</dbReference>
<keyword evidence="1" id="KW-0472">Membrane</keyword>
<dbReference type="STRING" id="1004.SAMN05661012_03759"/>
<evidence type="ECO:0000313" key="3">
    <source>
        <dbReference type="EMBL" id="WQG87273.1"/>
    </source>
</evidence>
<keyword evidence="1" id="KW-1133">Transmembrane helix</keyword>
<keyword evidence="1" id="KW-0812">Transmembrane</keyword>
<accession>A0A1K1RH68</accession>
<evidence type="ECO:0000313" key="2">
    <source>
        <dbReference type="EMBL" id="SFW71365.1"/>
    </source>
</evidence>
<protein>
    <submittedName>
        <fullName evidence="2">Uncharacterized protein</fullName>
    </submittedName>
</protein>
<dbReference type="OrthoDB" id="952577at2"/>
<keyword evidence="5" id="KW-1185">Reference proteome</keyword>
<dbReference type="AlphaFoldDB" id="A0A1K1RH68"/>
<dbReference type="EMBL" id="FPIZ01000012">
    <property type="protein sequence ID" value="SFW71365.1"/>
    <property type="molecule type" value="Genomic_DNA"/>
</dbReference>
<dbReference type="Proteomes" id="UP000183788">
    <property type="component" value="Unassembled WGS sequence"/>
</dbReference>
<organism evidence="2 4">
    <name type="scientific">Chitinophaga sancti</name>
    <dbReference type="NCBI Taxonomy" id="1004"/>
    <lineage>
        <taxon>Bacteria</taxon>
        <taxon>Pseudomonadati</taxon>
        <taxon>Bacteroidota</taxon>
        <taxon>Chitinophagia</taxon>
        <taxon>Chitinophagales</taxon>
        <taxon>Chitinophagaceae</taxon>
        <taxon>Chitinophaga</taxon>
    </lineage>
</organism>
<sequence>MELDHYIQSGIIESYVLGLATNVEVEELQYMRRLYPELNSEIAAVEKRMEITAFAEAVPPPAQLKDRIFQRINWKEEEYHEATDYRRTSGQHQQANYNTTYINIQPKDNQYITVHKWWKLFFIAVFIISKICLASAIYFFVKSQMQEKKLEQLTPRTEVHTNSR</sequence>
<reference evidence="2 4" key="1">
    <citation type="submission" date="2016-11" db="EMBL/GenBank/DDBJ databases">
        <authorList>
            <person name="Jaros S."/>
            <person name="Januszkiewicz K."/>
            <person name="Wedrychowicz H."/>
        </authorList>
    </citation>
    <scope>NUCLEOTIDE SEQUENCE [LARGE SCALE GENOMIC DNA]</scope>
    <source>
        <strain evidence="2 4">DSM 784</strain>
    </source>
</reference>
<evidence type="ECO:0000313" key="4">
    <source>
        <dbReference type="Proteomes" id="UP000183788"/>
    </source>
</evidence>
<name>A0A1K1RH68_9BACT</name>
<proteinExistence type="predicted"/>
<dbReference type="EMBL" id="CP140154">
    <property type="protein sequence ID" value="WQG87273.1"/>
    <property type="molecule type" value="Genomic_DNA"/>
</dbReference>